<keyword evidence="2" id="KW-0732">Signal</keyword>
<dbReference type="OrthoDB" id="5640341at2"/>
<dbReference type="PANTHER" id="PTHR11782">
    <property type="entry name" value="ADENOSINE/GUANOSINE DIPHOSPHATASE"/>
    <property type="match status" value="1"/>
</dbReference>
<organism evidence="3 5">
    <name type="scientific">Legionella feeleii</name>
    <dbReference type="NCBI Taxonomy" id="453"/>
    <lineage>
        <taxon>Bacteria</taxon>
        <taxon>Pseudomonadati</taxon>
        <taxon>Pseudomonadota</taxon>
        <taxon>Gammaproteobacteria</taxon>
        <taxon>Legionellales</taxon>
        <taxon>Legionellaceae</taxon>
        <taxon>Legionella</taxon>
    </lineage>
</organism>
<dbReference type="Proteomes" id="UP000251942">
    <property type="component" value="Unassembled WGS sequence"/>
</dbReference>
<feature type="chain" id="PRO_5036003126" evidence="2">
    <location>
        <begin position="20"/>
        <end position="380"/>
    </location>
</feature>
<sequence length="380" mass="42364">MVRIAIFLFCIFSTLVVNASTTCKFHECVAVVDAGSTGSRLHIYAYDVDQTNSPINIKELWSKKIKPGIATIEANQATMDAYLTTLFSGAPEENLEVYFYATAGMRLLPQPKQHQMYVLLRQWFSTHHEWQLRNSRTITGSEEGIFGWLAVNYQLGVLSNAAKEKAVGVMDMGGASVQIIFPVKTEEGLSKKDVREFNLYGRHLILFVHSFLGLGQTEVAHQYLDTASCFAEDYELPKGMPAAGDAYSCKEAVSPLITGVHHVDSIVQPTMQANPVDQWFVLGGTAELAQSKPFTFKRQQFTNQSLLSQADAEICHQRWGSLSNQYPGNDFLYGYCLFPAYYYALMVDGYGLHPQEPVNFLSANQSGDWTLGVVLHEHSA</sequence>
<keyword evidence="5" id="KW-1185">Reference proteome</keyword>
<feature type="signal peptide" evidence="2">
    <location>
        <begin position="1"/>
        <end position="19"/>
    </location>
</feature>
<protein>
    <submittedName>
        <fullName evidence="3">Ectonucleoside triphosphate diphosphohydrolase I</fullName>
    </submittedName>
</protein>
<name>A0A0W0U7G1_9GAMM</name>
<keyword evidence="1 3" id="KW-0378">Hydrolase</keyword>
<evidence type="ECO:0000313" key="5">
    <source>
        <dbReference type="Proteomes" id="UP000054698"/>
    </source>
</evidence>
<dbReference type="PANTHER" id="PTHR11782:SF83">
    <property type="entry name" value="GUANOSINE-DIPHOSPHATASE"/>
    <property type="match status" value="1"/>
</dbReference>
<reference evidence="3 5" key="1">
    <citation type="submission" date="2015-11" db="EMBL/GenBank/DDBJ databases">
        <title>Genomic analysis of 38 Legionella species identifies large and diverse effector repertoires.</title>
        <authorList>
            <person name="Burstein D."/>
            <person name="Amaro F."/>
            <person name="Zusman T."/>
            <person name="Lifshitz Z."/>
            <person name="Cohen O."/>
            <person name="Gilbert J.A."/>
            <person name="Pupko T."/>
            <person name="Shuman H.A."/>
            <person name="Segal G."/>
        </authorList>
    </citation>
    <scope>NUCLEOTIDE SEQUENCE [LARGE SCALE GENOMIC DNA]</scope>
    <source>
        <strain evidence="3 5">WO-44C</strain>
    </source>
</reference>
<dbReference type="PROSITE" id="PS01238">
    <property type="entry name" value="GDA1_CD39_NTPASE"/>
    <property type="match status" value="1"/>
</dbReference>
<dbReference type="Pfam" id="PF01150">
    <property type="entry name" value="GDA1_CD39"/>
    <property type="match status" value="1"/>
</dbReference>
<dbReference type="GO" id="GO:0016020">
    <property type="term" value="C:membrane"/>
    <property type="evidence" value="ECO:0007669"/>
    <property type="project" value="TreeGrafter"/>
</dbReference>
<evidence type="ECO:0000313" key="4">
    <source>
        <dbReference type="EMBL" id="SPX59211.1"/>
    </source>
</evidence>
<evidence type="ECO:0000256" key="1">
    <source>
        <dbReference type="ARBA" id="ARBA00022801"/>
    </source>
</evidence>
<gene>
    <name evidence="3" type="ORF">Lfee_0384</name>
    <name evidence="4" type="ORF">NCTC12022_00029</name>
</gene>
<evidence type="ECO:0000256" key="2">
    <source>
        <dbReference type="SAM" id="SignalP"/>
    </source>
</evidence>
<evidence type="ECO:0000313" key="3">
    <source>
        <dbReference type="EMBL" id="KTD03638.1"/>
    </source>
</evidence>
<dbReference type="STRING" id="453.Lfee_0384"/>
<dbReference type="Gene3D" id="3.30.420.40">
    <property type="match status" value="1"/>
</dbReference>
<dbReference type="EMBL" id="UASS01000001">
    <property type="protein sequence ID" value="SPX59211.1"/>
    <property type="molecule type" value="Genomic_DNA"/>
</dbReference>
<reference evidence="4 6" key="2">
    <citation type="submission" date="2018-06" db="EMBL/GenBank/DDBJ databases">
        <authorList>
            <consortium name="Pathogen Informatics"/>
            <person name="Doyle S."/>
        </authorList>
    </citation>
    <scope>NUCLEOTIDE SEQUENCE [LARGE SCALE GENOMIC DNA]</scope>
    <source>
        <strain evidence="4 6">NCTC12022</strain>
    </source>
</reference>
<proteinExistence type="predicted"/>
<dbReference type="GO" id="GO:0009134">
    <property type="term" value="P:nucleoside diphosphate catabolic process"/>
    <property type="evidence" value="ECO:0007669"/>
    <property type="project" value="TreeGrafter"/>
</dbReference>
<dbReference type="RefSeq" id="WP_058443605.1">
    <property type="nucleotide sequence ID" value="NZ_CAAAHT010000040.1"/>
</dbReference>
<dbReference type="InterPro" id="IPR000407">
    <property type="entry name" value="GDA1_CD39_NTPase"/>
</dbReference>
<dbReference type="EMBL" id="LNYB01000014">
    <property type="protein sequence ID" value="KTD03638.1"/>
    <property type="molecule type" value="Genomic_DNA"/>
</dbReference>
<dbReference type="Gene3D" id="3.30.420.150">
    <property type="entry name" value="Exopolyphosphatase. Domain 2"/>
    <property type="match status" value="1"/>
</dbReference>
<dbReference type="GO" id="GO:0017110">
    <property type="term" value="F:nucleoside diphosphate phosphatase activity"/>
    <property type="evidence" value="ECO:0007669"/>
    <property type="project" value="TreeGrafter"/>
</dbReference>
<accession>A0A0W0U7G1</accession>
<dbReference type="AlphaFoldDB" id="A0A0W0U7G1"/>
<dbReference type="PATRIC" id="fig|453.4.peg.415"/>
<dbReference type="Proteomes" id="UP000054698">
    <property type="component" value="Unassembled WGS sequence"/>
</dbReference>
<evidence type="ECO:0000313" key="6">
    <source>
        <dbReference type="Proteomes" id="UP000251942"/>
    </source>
</evidence>